<organism evidence="9 10">
    <name type="scientific">Zootermopsis nevadensis</name>
    <name type="common">Dampwood termite</name>
    <dbReference type="NCBI Taxonomy" id="136037"/>
    <lineage>
        <taxon>Eukaryota</taxon>
        <taxon>Metazoa</taxon>
        <taxon>Ecdysozoa</taxon>
        <taxon>Arthropoda</taxon>
        <taxon>Hexapoda</taxon>
        <taxon>Insecta</taxon>
        <taxon>Pterygota</taxon>
        <taxon>Neoptera</taxon>
        <taxon>Polyneoptera</taxon>
        <taxon>Dictyoptera</taxon>
        <taxon>Blattodea</taxon>
        <taxon>Blattoidea</taxon>
        <taxon>Termitoidae</taxon>
        <taxon>Termopsidae</taxon>
        <taxon>Zootermopsis</taxon>
    </lineage>
</organism>
<dbReference type="SMART" id="SM00389">
    <property type="entry name" value="HOX"/>
    <property type="match status" value="1"/>
</dbReference>
<sequence>MGFSICKPLRGYKAVSNMDIVKQQLEPRMFPSENGLPRRLRTAYTNTQLLELEKEFHFNKYLCRPRRIEIAASLDLTERQVKVWFQNRRMKHKRQTLSKTGEDGDSKDSPSGGVGKSSSKSDKSILLLQDENSKSCQNCDLTSGGGNTGGGGIGDHTSNRGNNNNTAGVTNNNTSFNNNNSNASSGASSVASSISSSFEKMVTEEDSRSNESSGILSTPGLVVKKLGGSEVLVKVEADNKSPPILTLVTKKEPGGKEVSAANSVMGGSTQSGKGSGGSSSGSVGLLSLPDASQQQSACPVAVPPSGSLTPSSTPGTPLQQQSSPLGGIQQQPPCNSGNSNSGVMVVGNNGLFPQRSRTSPTTTSTTIATATATASVTAVLQQHQSSPSNISTGSMPPLIQIVRGATPASAGSFPHNNQLSEYRHTGPPNRSDFRRQQGVTTSTTIQHGGCYSPRDMFQQQQQQRLMYPPTPDSAAYMRQHHSSITPPSSRLNGLHAPVTTPRTTSIPQHHPRGSYHHQTITQQYHHQQSSTYGPPTSYNGYHQAQNHQPSDHQAYHSGTSYQHRNLNSHHSYNQGQPYSTDHDPYLSGTLSANYSGYAGGMYTGNSSDTIHHPAHPHMGGSGQHQQMHGDSTSYYADGMQHTQSTFGPQHTTHHMDAEYGTAQGASNKTHNQGHSYYDQANQHHHHQHHHMIHQGGDASNIPNNYVSSPDPFPLNNGGGTPTPGGTGVSTTATAIAAATAAVMTPPTAVQTDSGDNFNNFHHFYSEPHHSHPTVHHNNPASAENSNSSSDFNFLSNLANDFAPEYYQLS</sequence>
<dbReference type="SUPFAM" id="SSF46689">
    <property type="entry name" value="Homeodomain-like"/>
    <property type="match status" value="1"/>
</dbReference>
<keyword evidence="2 5" id="KW-0238">DNA-binding</keyword>
<reference evidence="9 10" key="1">
    <citation type="journal article" date="2014" name="Nat. Commun.">
        <title>Molecular traces of alternative social organization in a termite genome.</title>
        <authorList>
            <person name="Terrapon N."/>
            <person name="Li C."/>
            <person name="Robertson H.M."/>
            <person name="Ji L."/>
            <person name="Meng X."/>
            <person name="Booth W."/>
            <person name="Chen Z."/>
            <person name="Childers C.P."/>
            <person name="Glastad K.M."/>
            <person name="Gokhale K."/>
            <person name="Gowin J."/>
            <person name="Gronenberg W."/>
            <person name="Hermansen R.A."/>
            <person name="Hu H."/>
            <person name="Hunt B.G."/>
            <person name="Huylmans A.K."/>
            <person name="Khalil S.M."/>
            <person name="Mitchell R.D."/>
            <person name="Munoz-Torres M.C."/>
            <person name="Mustard J.A."/>
            <person name="Pan H."/>
            <person name="Reese J.T."/>
            <person name="Scharf M.E."/>
            <person name="Sun F."/>
            <person name="Vogel H."/>
            <person name="Xiao J."/>
            <person name="Yang W."/>
            <person name="Yang Z."/>
            <person name="Yang Z."/>
            <person name="Zhou J."/>
            <person name="Zhu J."/>
            <person name="Brent C.S."/>
            <person name="Elsik C.G."/>
            <person name="Goodisman M.A."/>
            <person name="Liberles D.A."/>
            <person name="Roe R.M."/>
            <person name="Vargo E.L."/>
            <person name="Vilcinskas A."/>
            <person name="Wang J."/>
            <person name="Bornberg-Bauer E."/>
            <person name="Korb J."/>
            <person name="Zhang G."/>
            <person name="Liebig J."/>
        </authorList>
    </citation>
    <scope>NUCLEOTIDE SEQUENCE [LARGE SCALE GENOMIC DNA]</scope>
    <source>
        <tissue evidence="9">Whole organism</tissue>
    </source>
</reference>
<dbReference type="CDD" id="cd00086">
    <property type="entry name" value="homeodomain"/>
    <property type="match status" value="1"/>
</dbReference>
<feature type="compositionally biased region" description="Low complexity" evidence="7">
    <location>
        <begin position="159"/>
        <end position="189"/>
    </location>
</feature>
<evidence type="ECO:0000256" key="5">
    <source>
        <dbReference type="PROSITE-ProRule" id="PRU00108"/>
    </source>
</evidence>
<keyword evidence="10" id="KW-1185">Reference proteome</keyword>
<feature type="DNA-binding region" description="Homeobox" evidence="5">
    <location>
        <begin position="37"/>
        <end position="96"/>
    </location>
</feature>
<feature type="region of interest" description="Disordered" evidence="7">
    <location>
        <begin position="607"/>
        <end position="628"/>
    </location>
</feature>
<dbReference type="PRINTS" id="PR00024">
    <property type="entry name" value="HOMEOBOX"/>
</dbReference>
<dbReference type="InterPro" id="IPR050848">
    <property type="entry name" value="Homeobox_TF"/>
</dbReference>
<feature type="compositionally biased region" description="Low complexity" evidence="7">
    <location>
        <begin position="777"/>
        <end position="787"/>
    </location>
</feature>
<feature type="compositionally biased region" description="Polar residues" evidence="7">
    <location>
        <begin position="556"/>
        <end position="579"/>
    </location>
</feature>
<dbReference type="GO" id="GO:0005634">
    <property type="term" value="C:nucleus"/>
    <property type="evidence" value="ECO:0007669"/>
    <property type="project" value="UniProtKB-SubCell"/>
</dbReference>
<dbReference type="InterPro" id="IPR017970">
    <property type="entry name" value="Homeobox_CS"/>
</dbReference>
<dbReference type="OMA" id="THAAYMQ"/>
<dbReference type="STRING" id="136037.A0A067RGM7"/>
<feature type="region of interest" description="Disordered" evidence="7">
    <location>
        <begin position="150"/>
        <end position="189"/>
    </location>
</feature>
<evidence type="ECO:0000256" key="7">
    <source>
        <dbReference type="SAM" id="MobiDB-lite"/>
    </source>
</evidence>
<evidence type="ECO:0000256" key="4">
    <source>
        <dbReference type="ARBA" id="ARBA00023242"/>
    </source>
</evidence>
<feature type="region of interest" description="Disordered" evidence="7">
    <location>
        <begin position="246"/>
        <end position="365"/>
    </location>
</feature>
<evidence type="ECO:0000256" key="6">
    <source>
        <dbReference type="RuleBase" id="RU000682"/>
    </source>
</evidence>
<name>A0A067RGM7_ZOONE</name>
<gene>
    <name evidence="9" type="ORF">L798_06191</name>
</gene>
<evidence type="ECO:0000313" key="9">
    <source>
        <dbReference type="EMBL" id="KDR19417.1"/>
    </source>
</evidence>
<evidence type="ECO:0000256" key="2">
    <source>
        <dbReference type="ARBA" id="ARBA00023125"/>
    </source>
</evidence>
<dbReference type="PROSITE" id="PS50071">
    <property type="entry name" value="HOMEOBOX_2"/>
    <property type="match status" value="1"/>
</dbReference>
<dbReference type="InterPro" id="IPR009057">
    <property type="entry name" value="Homeodomain-like_sf"/>
</dbReference>
<keyword evidence="3 5" id="KW-0371">Homeobox</keyword>
<protein>
    <submittedName>
        <fullName evidence="9">Homeotic protein proboscipedia</fullName>
    </submittedName>
</protein>
<dbReference type="InterPro" id="IPR020479">
    <property type="entry name" value="HD_metazoa"/>
</dbReference>
<feature type="compositionally biased region" description="Low complexity" evidence="7">
    <location>
        <begin position="516"/>
        <end position="532"/>
    </location>
</feature>
<feature type="region of interest" description="Disordered" evidence="7">
    <location>
        <begin position="765"/>
        <end position="787"/>
    </location>
</feature>
<feature type="compositionally biased region" description="Low complexity" evidence="7">
    <location>
        <begin position="335"/>
        <end position="350"/>
    </location>
</feature>
<dbReference type="Proteomes" id="UP000027135">
    <property type="component" value="Unassembled WGS sequence"/>
</dbReference>
<dbReference type="InterPro" id="IPR001356">
    <property type="entry name" value="HD"/>
</dbReference>
<dbReference type="GO" id="GO:0048513">
    <property type="term" value="P:animal organ development"/>
    <property type="evidence" value="ECO:0007669"/>
    <property type="project" value="UniProtKB-ARBA"/>
</dbReference>
<feature type="region of interest" description="Disordered" evidence="7">
    <location>
        <begin position="501"/>
        <end position="584"/>
    </location>
</feature>
<dbReference type="AlphaFoldDB" id="A0A067RGM7"/>
<evidence type="ECO:0000259" key="8">
    <source>
        <dbReference type="PROSITE" id="PS50071"/>
    </source>
</evidence>
<dbReference type="EMBL" id="KK852651">
    <property type="protein sequence ID" value="KDR19417.1"/>
    <property type="molecule type" value="Genomic_DNA"/>
</dbReference>
<feature type="compositionally biased region" description="Low complexity" evidence="7">
    <location>
        <begin position="303"/>
        <end position="325"/>
    </location>
</feature>
<dbReference type="Pfam" id="PF00046">
    <property type="entry name" value="Homeodomain"/>
    <property type="match status" value="1"/>
</dbReference>
<keyword evidence="4 5" id="KW-0539">Nucleus</keyword>
<evidence type="ECO:0000313" key="10">
    <source>
        <dbReference type="Proteomes" id="UP000027135"/>
    </source>
</evidence>
<comment type="subcellular location">
    <subcellularLocation>
        <location evidence="1 5 6">Nucleus</location>
    </subcellularLocation>
</comment>
<dbReference type="InParanoid" id="A0A067RGM7"/>
<dbReference type="eggNOG" id="KOG0489">
    <property type="taxonomic scope" value="Eukaryota"/>
</dbReference>
<evidence type="ECO:0000256" key="3">
    <source>
        <dbReference type="ARBA" id="ARBA00023155"/>
    </source>
</evidence>
<feature type="domain" description="Homeobox" evidence="8">
    <location>
        <begin position="35"/>
        <end position="95"/>
    </location>
</feature>
<feature type="region of interest" description="Disordered" evidence="7">
    <location>
        <begin position="92"/>
        <end position="122"/>
    </location>
</feature>
<dbReference type="PANTHER" id="PTHR24333:SF13">
    <property type="entry name" value="HOMEOBOX DOMAIN-CONTAINING PROTEIN"/>
    <property type="match status" value="1"/>
</dbReference>
<evidence type="ECO:0000256" key="1">
    <source>
        <dbReference type="ARBA" id="ARBA00004123"/>
    </source>
</evidence>
<dbReference type="FunFam" id="1.10.10.60:FF:000176">
    <property type="entry name" value="pancreas/duodenum homeobox protein 1"/>
    <property type="match status" value="1"/>
</dbReference>
<dbReference type="PANTHER" id="PTHR24333">
    <property type="entry name" value="HOMEO BOX HB9 LIKE A-RELATED"/>
    <property type="match status" value="1"/>
</dbReference>
<dbReference type="GO" id="GO:0000981">
    <property type="term" value="F:DNA-binding transcription factor activity, RNA polymerase II-specific"/>
    <property type="evidence" value="ECO:0007669"/>
    <property type="project" value="InterPro"/>
</dbReference>
<proteinExistence type="predicted"/>
<feature type="region of interest" description="Disordered" evidence="7">
    <location>
        <begin position="413"/>
        <end position="437"/>
    </location>
</feature>
<dbReference type="Gene3D" id="1.10.10.60">
    <property type="entry name" value="Homeodomain-like"/>
    <property type="match status" value="1"/>
</dbReference>
<feature type="compositionally biased region" description="Polar residues" evidence="7">
    <location>
        <begin position="533"/>
        <end position="548"/>
    </location>
</feature>
<dbReference type="GO" id="GO:0003677">
    <property type="term" value="F:DNA binding"/>
    <property type="evidence" value="ECO:0007669"/>
    <property type="project" value="UniProtKB-UniRule"/>
</dbReference>
<accession>A0A067RGM7</accession>
<dbReference type="PROSITE" id="PS00027">
    <property type="entry name" value="HOMEOBOX_1"/>
    <property type="match status" value="1"/>
</dbReference>